<reference evidence="2 3" key="1">
    <citation type="journal article" date="2009" name="Environ. Microbiol.">
        <title>Genome sequence of Desulfobacterium autotrophicum HRM2, a marine sulfate reducer oxidizing organic carbon completely to carbon dioxide.</title>
        <authorList>
            <person name="Strittmatter A.W."/>
            <person name="Liesegang H."/>
            <person name="Rabus R."/>
            <person name="Decker I."/>
            <person name="Amann J."/>
            <person name="Andres S."/>
            <person name="Henne A."/>
            <person name="Fricke W.F."/>
            <person name="Martinez-Arias R."/>
            <person name="Bartels D."/>
            <person name="Goesmann A."/>
            <person name="Krause L."/>
            <person name="Puehler A."/>
            <person name="Klenk H.P."/>
            <person name="Richter M."/>
            <person name="Schuler M."/>
            <person name="Gloeckner F.O."/>
            <person name="Meyerdierks A."/>
            <person name="Gottschalk G."/>
            <person name="Amann R."/>
        </authorList>
    </citation>
    <scope>NUCLEOTIDE SEQUENCE [LARGE SCALE GENOMIC DNA]</scope>
    <source>
        <strain evidence="3">ATCC 43914 / DSM 3382 / HRM2</strain>
    </source>
</reference>
<dbReference type="Pfam" id="PF00226">
    <property type="entry name" value="DnaJ"/>
    <property type="match status" value="1"/>
</dbReference>
<dbReference type="Pfam" id="PF01556">
    <property type="entry name" value="DnaJ_C"/>
    <property type="match status" value="1"/>
</dbReference>
<dbReference type="STRING" id="177437.HRM2_21440"/>
<dbReference type="KEGG" id="dat:HRM2_21440"/>
<dbReference type="Gene3D" id="2.60.260.20">
    <property type="entry name" value="Urease metallochaperone UreE, N-terminal domain"/>
    <property type="match status" value="1"/>
</dbReference>
<protein>
    <submittedName>
        <fullName evidence="2">DnaJ3</fullName>
    </submittedName>
</protein>
<gene>
    <name evidence="2" type="primary">dnaJ3</name>
    <name evidence="2" type="ordered locus">HRM2_21440</name>
</gene>
<dbReference type="SMART" id="SM00271">
    <property type="entry name" value="DnaJ"/>
    <property type="match status" value="1"/>
</dbReference>
<dbReference type="PANTHER" id="PTHR43096:SF10">
    <property type="entry name" value="CHAPERONE PROTEIN DNAJ A6, CHLOROPLASTIC"/>
    <property type="match status" value="1"/>
</dbReference>
<dbReference type="CDD" id="cd06257">
    <property type="entry name" value="DnaJ"/>
    <property type="match status" value="1"/>
</dbReference>
<dbReference type="InterPro" id="IPR002939">
    <property type="entry name" value="DnaJ_C"/>
</dbReference>
<dbReference type="RefSeq" id="WP_015904012.1">
    <property type="nucleotide sequence ID" value="NC_012108.1"/>
</dbReference>
<dbReference type="Proteomes" id="UP000000442">
    <property type="component" value="Chromosome"/>
</dbReference>
<feature type="domain" description="J" evidence="1">
    <location>
        <begin position="5"/>
        <end position="70"/>
    </location>
</feature>
<dbReference type="OrthoDB" id="9779889at2"/>
<evidence type="ECO:0000313" key="3">
    <source>
        <dbReference type="Proteomes" id="UP000000442"/>
    </source>
</evidence>
<accession>C0QDH8</accession>
<dbReference type="InterPro" id="IPR036869">
    <property type="entry name" value="J_dom_sf"/>
</dbReference>
<evidence type="ECO:0000313" key="2">
    <source>
        <dbReference type="EMBL" id="ACN15242.1"/>
    </source>
</evidence>
<dbReference type="SUPFAM" id="SSF49493">
    <property type="entry name" value="HSP40/DnaJ peptide-binding domain"/>
    <property type="match status" value="1"/>
</dbReference>
<dbReference type="EMBL" id="CP001087">
    <property type="protein sequence ID" value="ACN15242.1"/>
    <property type="molecule type" value="Genomic_DNA"/>
</dbReference>
<dbReference type="InterPro" id="IPR008971">
    <property type="entry name" value="HSP40/DnaJ_pept-bd"/>
</dbReference>
<organism evidence="2 3">
    <name type="scientific">Desulforapulum autotrophicum (strain ATCC 43914 / DSM 3382 / VKM B-1955 / HRM2)</name>
    <name type="common">Desulfobacterium autotrophicum</name>
    <dbReference type="NCBI Taxonomy" id="177437"/>
    <lineage>
        <taxon>Bacteria</taxon>
        <taxon>Pseudomonadati</taxon>
        <taxon>Thermodesulfobacteriota</taxon>
        <taxon>Desulfobacteria</taxon>
        <taxon>Desulfobacterales</taxon>
        <taxon>Desulfobacteraceae</taxon>
        <taxon>Desulforapulum</taxon>
    </lineage>
</organism>
<dbReference type="PRINTS" id="PR00625">
    <property type="entry name" value="JDOMAIN"/>
</dbReference>
<dbReference type="GO" id="GO:0051082">
    <property type="term" value="F:unfolded protein binding"/>
    <property type="evidence" value="ECO:0007669"/>
    <property type="project" value="InterPro"/>
</dbReference>
<sequence length="261" mass="29524">MAGQDYYEILGVSKNTDTAQIKAAYRDLAFKFHPDRNQGDLDTQDKMKALNEAYAVLSDAKKRQDYDAFQQQYGSTGAYTHFRETYSEQDIFSGTDINKVFEELAKSFGLRNFEEISKEFYGKNNAFEFKNANVHFKGFFFSGTVNPGRAFSRMKTSGLLGQATRTLLNNISGGHMAQHCKDLHDTIRIDPDLAEKGGSHAYYHKQRTKKLVVKIPPGIRHGQQIRLGGMGEEGSTGPGDLYLKVEVKQSILNYIRKHLPF</sequence>
<dbReference type="AlphaFoldDB" id="C0QDH8"/>
<dbReference type="PANTHER" id="PTHR43096">
    <property type="entry name" value="DNAJ HOMOLOG 1, MITOCHONDRIAL-RELATED"/>
    <property type="match status" value="1"/>
</dbReference>
<name>C0QDH8_DESAH</name>
<dbReference type="eggNOG" id="COG0484">
    <property type="taxonomic scope" value="Bacteria"/>
</dbReference>
<dbReference type="GO" id="GO:0005737">
    <property type="term" value="C:cytoplasm"/>
    <property type="evidence" value="ECO:0007669"/>
    <property type="project" value="TreeGrafter"/>
</dbReference>
<dbReference type="InterPro" id="IPR001623">
    <property type="entry name" value="DnaJ_domain"/>
</dbReference>
<dbReference type="HOGENOM" id="CLU_017633_0_0_7"/>
<dbReference type="GO" id="GO:0042026">
    <property type="term" value="P:protein refolding"/>
    <property type="evidence" value="ECO:0007669"/>
    <property type="project" value="TreeGrafter"/>
</dbReference>
<dbReference type="SUPFAM" id="SSF46565">
    <property type="entry name" value="Chaperone J-domain"/>
    <property type="match status" value="1"/>
</dbReference>
<keyword evidence="3" id="KW-1185">Reference proteome</keyword>
<proteinExistence type="predicted"/>
<evidence type="ECO:0000259" key="1">
    <source>
        <dbReference type="PROSITE" id="PS50076"/>
    </source>
</evidence>
<dbReference type="Gene3D" id="1.10.287.110">
    <property type="entry name" value="DnaJ domain"/>
    <property type="match status" value="1"/>
</dbReference>
<dbReference type="PROSITE" id="PS50076">
    <property type="entry name" value="DNAJ_2"/>
    <property type="match status" value="1"/>
</dbReference>